<proteinExistence type="predicted"/>
<organism evidence="1">
    <name type="scientific">bioreactor metagenome</name>
    <dbReference type="NCBI Taxonomy" id="1076179"/>
    <lineage>
        <taxon>unclassified sequences</taxon>
        <taxon>metagenomes</taxon>
        <taxon>ecological metagenomes</taxon>
    </lineage>
</organism>
<name>A0A645AIT3_9ZZZZ</name>
<reference evidence="1" key="1">
    <citation type="submission" date="2019-08" db="EMBL/GenBank/DDBJ databases">
        <authorList>
            <person name="Kucharzyk K."/>
            <person name="Murdoch R.W."/>
            <person name="Higgins S."/>
            <person name="Loffler F."/>
        </authorList>
    </citation>
    <scope>NUCLEOTIDE SEQUENCE</scope>
</reference>
<protein>
    <submittedName>
        <fullName evidence="1">Uncharacterized protein</fullName>
    </submittedName>
</protein>
<dbReference type="AlphaFoldDB" id="A0A645AIT3"/>
<gene>
    <name evidence="1" type="ORF">SDC9_99610</name>
</gene>
<sequence length="250" mass="27727">MLSKIGNACIGILAVQQIKNGINLALHDLAVVVSDITDEIADVAVGRLLVTRNHKHQLLFRAGYSDIQKIGVVRKIRYYIIDGGQNNGTFLTPLELMYCMNFNLGVAQFLFNLGNLISVWSNNTDFVWGCTAQLRQDLLHGHINLPLIDMITTMVAHVRLKNFQDIRLSMIIGHDNQLVLIEFLIAEADDFGVAAVVLSQERLWDIGHYAADGFEKTIVGKGIPCGQIKRGKDSIAAPFHLVGYDIGQLF</sequence>
<accession>A0A645AIT3</accession>
<evidence type="ECO:0000313" key="1">
    <source>
        <dbReference type="EMBL" id="MPM52846.1"/>
    </source>
</evidence>
<dbReference type="EMBL" id="VSSQ01014054">
    <property type="protein sequence ID" value="MPM52846.1"/>
    <property type="molecule type" value="Genomic_DNA"/>
</dbReference>
<comment type="caution">
    <text evidence="1">The sequence shown here is derived from an EMBL/GenBank/DDBJ whole genome shotgun (WGS) entry which is preliminary data.</text>
</comment>